<reference evidence="1 2" key="1">
    <citation type="journal article" date="2016" name="Nat. Commun.">
        <title>Thousands of microbial genomes shed light on interconnected biogeochemical processes in an aquifer system.</title>
        <authorList>
            <person name="Anantharaman K."/>
            <person name="Brown C.T."/>
            <person name="Hug L.A."/>
            <person name="Sharon I."/>
            <person name="Castelle C.J."/>
            <person name="Probst A.J."/>
            <person name="Thomas B.C."/>
            <person name="Singh A."/>
            <person name="Wilkins M.J."/>
            <person name="Karaoz U."/>
            <person name="Brodie E.L."/>
            <person name="Williams K.H."/>
            <person name="Hubbard S.S."/>
            <person name="Banfield J.F."/>
        </authorList>
    </citation>
    <scope>NUCLEOTIDE SEQUENCE [LARGE SCALE GENOMIC DNA]</scope>
</reference>
<protein>
    <submittedName>
        <fullName evidence="1">Uncharacterized protein</fullName>
    </submittedName>
</protein>
<sequence length="83" mass="9577">MEFFKRKKPPNPLTMRSRSARYQLPKLFGNRSVIPPACGRQALDAESVFPVKMEIQFILIVPRFCWDDVWIPASACLPAGRRE</sequence>
<proteinExistence type="predicted"/>
<dbReference type="AlphaFoldDB" id="A0A1F7SFQ5"/>
<gene>
    <name evidence="1" type="ORF">A3G31_11700</name>
</gene>
<dbReference type="Proteomes" id="UP000178082">
    <property type="component" value="Unassembled WGS sequence"/>
</dbReference>
<evidence type="ECO:0000313" key="1">
    <source>
        <dbReference type="EMBL" id="OGL52620.1"/>
    </source>
</evidence>
<organism evidence="1 2">
    <name type="scientific">Candidatus Schekmanbacteria bacterium RIFCSPLOWO2_12_FULL_38_15</name>
    <dbReference type="NCBI Taxonomy" id="1817883"/>
    <lineage>
        <taxon>Bacteria</taxon>
        <taxon>Candidatus Schekmaniibacteriota</taxon>
    </lineage>
</organism>
<name>A0A1F7SFQ5_9BACT</name>
<evidence type="ECO:0000313" key="2">
    <source>
        <dbReference type="Proteomes" id="UP000178082"/>
    </source>
</evidence>
<dbReference type="EMBL" id="MGDI01000031">
    <property type="protein sequence ID" value="OGL52620.1"/>
    <property type="molecule type" value="Genomic_DNA"/>
</dbReference>
<accession>A0A1F7SFQ5</accession>
<comment type="caution">
    <text evidence="1">The sequence shown here is derived from an EMBL/GenBank/DDBJ whole genome shotgun (WGS) entry which is preliminary data.</text>
</comment>